<name>A0A0G4EA43_VITBC</name>
<dbReference type="OrthoDB" id="342064at2759"/>
<dbReference type="GO" id="GO:0016604">
    <property type="term" value="C:nuclear body"/>
    <property type="evidence" value="ECO:0007669"/>
    <property type="project" value="TreeGrafter"/>
</dbReference>
<organism evidence="11 12">
    <name type="scientific">Vitrella brassicaformis (strain CCMP3155)</name>
    <dbReference type="NCBI Taxonomy" id="1169540"/>
    <lineage>
        <taxon>Eukaryota</taxon>
        <taxon>Sar</taxon>
        <taxon>Alveolata</taxon>
        <taxon>Colpodellida</taxon>
        <taxon>Vitrellaceae</taxon>
        <taxon>Vitrella</taxon>
    </lineage>
</organism>
<evidence type="ECO:0000313" key="11">
    <source>
        <dbReference type="EMBL" id="CEL92106.1"/>
    </source>
</evidence>
<dbReference type="PANTHER" id="PTHR13165">
    <property type="entry name" value="ARSENITE-RESISTANCE PROTEIN 2"/>
    <property type="match status" value="1"/>
</dbReference>
<accession>A0A0G4EA43</accession>
<dbReference type="CDD" id="cd00590">
    <property type="entry name" value="RRM_SF"/>
    <property type="match status" value="1"/>
</dbReference>
<feature type="compositionally biased region" description="Pro residues" evidence="8">
    <location>
        <begin position="674"/>
        <end position="735"/>
    </location>
</feature>
<dbReference type="PROSITE" id="PS00028">
    <property type="entry name" value="ZINC_FINGER_C2H2_1"/>
    <property type="match status" value="1"/>
</dbReference>
<dbReference type="InterPro" id="IPR021933">
    <property type="entry name" value="SERRATE/Ars2_N"/>
</dbReference>
<feature type="region of interest" description="Disordered" evidence="8">
    <location>
        <begin position="1"/>
        <end position="117"/>
    </location>
</feature>
<dbReference type="PROSITE" id="PS50808">
    <property type="entry name" value="ZF_BED"/>
    <property type="match status" value="1"/>
</dbReference>
<evidence type="ECO:0000256" key="5">
    <source>
        <dbReference type="ARBA" id="ARBA00022833"/>
    </source>
</evidence>
<evidence type="ECO:0000256" key="7">
    <source>
        <dbReference type="PROSITE-ProRule" id="PRU00042"/>
    </source>
</evidence>
<dbReference type="GO" id="GO:0031053">
    <property type="term" value="P:primary miRNA processing"/>
    <property type="evidence" value="ECO:0007669"/>
    <property type="project" value="TreeGrafter"/>
</dbReference>
<dbReference type="AlphaFoldDB" id="A0A0G4EA43"/>
<evidence type="ECO:0000256" key="4">
    <source>
        <dbReference type="ARBA" id="ARBA00022771"/>
    </source>
</evidence>
<gene>
    <name evidence="11" type="ORF">Vbra_20061</name>
</gene>
<keyword evidence="12" id="KW-1185">Reference proteome</keyword>
<dbReference type="VEuPathDB" id="CryptoDB:Vbra_20061"/>
<dbReference type="InParanoid" id="A0A0G4EA43"/>
<evidence type="ECO:0000256" key="6">
    <source>
        <dbReference type="ARBA" id="ARBA00023242"/>
    </source>
</evidence>
<feature type="compositionally biased region" description="Basic and acidic residues" evidence="8">
    <location>
        <begin position="19"/>
        <end position="53"/>
    </location>
</feature>
<evidence type="ECO:0000259" key="9">
    <source>
        <dbReference type="PROSITE" id="PS50157"/>
    </source>
</evidence>
<protein>
    <recommendedName>
        <fullName evidence="13">C2H2-type domain-containing protein</fullName>
    </recommendedName>
</protein>
<dbReference type="STRING" id="1169540.A0A0G4EA43"/>
<dbReference type="EMBL" id="CDMY01000047">
    <property type="protein sequence ID" value="CEL92106.1"/>
    <property type="molecule type" value="Genomic_DNA"/>
</dbReference>
<dbReference type="PhylomeDB" id="A0A0G4EA43"/>
<sequence length="802" mass="90627">MSDPPPAAGTAESTAQDANKSREASPTVQEDRNRDAERRPIRRKDSRERERPGQRVAHIGRRRGGRGRGGRHPDGGDRSPSRSRSRSRSDSIYGRRRRFPPRDRRGPPPGVYDRDFDRRRRYIDDDIRYSPRKRRIDEGDMIYSTSFNEPLLSFRSFVINQDEGIEPMEAVERYDDYRTKYKTHHSEKFFKDNKDAGYLPDKYRPDLQKRQHDERSAHAKQNAQQFIKLVEENAFDDLSLTVQHTGGSSAAVGAGEGEDDAAHTGGGHLDPNLRKETSKEISGHCEAPFYMQDADVNTLFFSNVPLEISKWDCHDLLQGASGFGNVFLTEPLRSDLTRKGYARFDSDEAAATAEKTFKHTKLKDRYVLNIQRAVPKKKHKVRVAPADMAAPSRIQKDLQLSAQLIAKLDREWQVEGVFGDEGMGGDEGYGEGEGERQGTRNPLLKAMEANTYPEAFQLDLQILYLRRVHNVCYYSAECCENERELQARCGVAFLRQRYSHNQHDDGHGAMLNGSSVEESSPWVDTFDQKIQQLLNASHREPVVLREEEEPLASKWKAYCDENTMKVEEGRFRCNICRKLFKAAEFVHKHLRNKHESALQEIIDKLHESMMHEAYMGDSSRLVPLPHGAPKRLRLMHGRDRDFDRHDGPLPNGPPDFMGDFYPPDFDGPGGMMPPRGPPMPPRHPMRPPFMGPPPDGDFGPPLPPPMGHGPPPPGPPFPSPPLGPYGPPMHGPPPIRGGGMHRGPPRRPPMMGPPRGFPDERMDSPSGRSDRRGGGYKDRDAPPQAEVEAAGDFRATVTYDDL</sequence>
<dbReference type="SUPFAM" id="SSF54928">
    <property type="entry name" value="RNA-binding domain, RBD"/>
    <property type="match status" value="1"/>
</dbReference>
<evidence type="ECO:0008006" key="13">
    <source>
        <dbReference type="Google" id="ProtNLM"/>
    </source>
</evidence>
<keyword evidence="4 7" id="KW-0863">Zinc-finger</keyword>
<keyword evidence="3" id="KW-0479">Metal-binding</keyword>
<feature type="compositionally biased region" description="Basic and acidic residues" evidence="8">
    <location>
        <begin position="100"/>
        <end position="117"/>
    </location>
</feature>
<dbReference type="InterPro" id="IPR039727">
    <property type="entry name" value="SE/Ars2"/>
</dbReference>
<dbReference type="GO" id="GO:0008270">
    <property type="term" value="F:zinc ion binding"/>
    <property type="evidence" value="ECO:0007669"/>
    <property type="project" value="UniProtKB-KW"/>
</dbReference>
<dbReference type="OMA" id="FEDKIMQ"/>
<dbReference type="PANTHER" id="PTHR13165:SF0">
    <property type="entry name" value="SERRATE RNA EFFECTOR MOLECULE HOMOLOG"/>
    <property type="match status" value="1"/>
</dbReference>
<feature type="region of interest" description="Disordered" evidence="8">
    <location>
        <begin position="247"/>
        <end position="273"/>
    </location>
</feature>
<feature type="compositionally biased region" description="Basic and acidic residues" evidence="8">
    <location>
        <begin position="71"/>
        <end position="80"/>
    </location>
</feature>
<dbReference type="InterPro" id="IPR013087">
    <property type="entry name" value="Znf_C2H2_type"/>
</dbReference>
<feature type="compositionally biased region" description="Basic and acidic residues" evidence="8">
    <location>
        <begin position="757"/>
        <end position="781"/>
    </location>
</feature>
<keyword evidence="6" id="KW-0539">Nucleus</keyword>
<dbReference type="PROSITE" id="PS50157">
    <property type="entry name" value="ZINC_FINGER_C2H2_2"/>
    <property type="match status" value="1"/>
</dbReference>
<dbReference type="Pfam" id="PF12066">
    <property type="entry name" value="SERRATE_Ars2_N"/>
    <property type="match status" value="1"/>
</dbReference>
<dbReference type="InterPro" id="IPR035979">
    <property type="entry name" value="RBD_domain_sf"/>
</dbReference>
<feature type="compositionally biased region" description="Pro residues" evidence="8">
    <location>
        <begin position="746"/>
        <end position="756"/>
    </location>
</feature>
<dbReference type="InterPro" id="IPR007042">
    <property type="entry name" value="SERRATE/Ars2_C"/>
</dbReference>
<keyword evidence="5" id="KW-0862">Zinc</keyword>
<evidence type="ECO:0000256" key="1">
    <source>
        <dbReference type="ARBA" id="ARBA00004123"/>
    </source>
</evidence>
<comment type="similarity">
    <text evidence="2">Belongs to the ARS2 family.</text>
</comment>
<reference evidence="11 12" key="1">
    <citation type="submission" date="2014-11" db="EMBL/GenBank/DDBJ databases">
        <authorList>
            <person name="Zhu J."/>
            <person name="Qi W."/>
            <person name="Song R."/>
        </authorList>
    </citation>
    <scope>NUCLEOTIDE SEQUENCE [LARGE SCALE GENOMIC DNA]</scope>
</reference>
<evidence type="ECO:0000256" key="2">
    <source>
        <dbReference type="ARBA" id="ARBA00005407"/>
    </source>
</evidence>
<dbReference type="InterPro" id="IPR003656">
    <property type="entry name" value="Znf_BED"/>
</dbReference>
<evidence type="ECO:0000256" key="3">
    <source>
        <dbReference type="ARBA" id="ARBA00022723"/>
    </source>
</evidence>
<dbReference type="Proteomes" id="UP000041254">
    <property type="component" value="Unassembled WGS sequence"/>
</dbReference>
<evidence type="ECO:0000313" key="12">
    <source>
        <dbReference type="Proteomes" id="UP000041254"/>
    </source>
</evidence>
<dbReference type="GO" id="GO:0003677">
    <property type="term" value="F:DNA binding"/>
    <property type="evidence" value="ECO:0007669"/>
    <property type="project" value="InterPro"/>
</dbReference>
<comment type="subcellular location">
    <subcellularLocation>
        <location evidence="1">Nucleus</location>
    </subcellularLocation>
</comment>
<feature type="compositionally biased region" description="Basic residues" evidence="8">
    <location>
        <begin position="58"/>
        <end position="70"/>
    </location>
</feature>
<evidence type="ECO:0000259" key="10">
    <source>
        <dbReference type="PROSITE" id="PS50808"/>
    </source>
</evidence>
<feature type="domain" description="C2H2-type" evidence="9">
    <location>
        <begin position="571"/>
        <end position="599"/>
    </location>
</feature>
<proteinExistence type="inferred from homology"/>
<feature type="domain" description="BED-type" evidence="10">
    <location>
        <begin position="549"/>
        <end position="601"/>
    </location>
</feature>
<feature type="region of interest" description="Disordered" evidence="8">
    <location>
        <begin position="664"/>
        <end position="802"/>
    </location>
</feature>
<dbReference type="Pfam" id="PF04959">
    <property type="entry name" value="ARS2"/>
    <property type="match status" value="1"/>
</dbReference>
<evidence type="ECO:0000256" key="8">
    <source>
        <dbReference type="SAM" id="MobiDB-lite"/>
    </source>
</evidence>